<dbReference type="AlphaFoldDB" id="A0AA86T4H3"/>
<name>A0AA86T4H3_9BACT</name>
<evidence type="ECO:0000256" key="1">
    <source>
        <dbReference type="SAM" id="MobiDB-lite"/>
    </source>
</evidence>
<dbReference type="Proteomes" id="UP001179121">
    <property type="component" value="Chromosome"/>
</dbReference>
<gene>
    <name evidence="2" type="ORF">DNFV4_01920</name>
</gene>
<accession>A0AA86T4H3</accession>
<organism evidence="2 3">
    <name type="scientific">Nitrospira tepida</name>
    <dbReference type="NCBI Taxonomy" id="2973512"/>
    <lineage>
        <taxon>Bacteria</taxon>
        <taxon>Pseudomonadati</taxon>
        <taxon>Nitrospirota</taxon>
        <taxon>Nitrospiria</taxon>
        <taxon>Nitrospirales</taxon>
        <taxon>Nitrospiraceae</taxon>
        <taxon>Nitrospira</taxon>
    </lineage>
</organism>
<evidence type="ECO:0000313" key="3">
    <source>
        <dbReference type="Proteomes" id="UP001179121"/>
    </source>
</evidence>
<protein>
    <submittedName>
        <fullName evidence="2">Uncharacterized protein</fullName>
    </submittedName>
</protein>
<proteinExistence type="predicted"/>
<reference evidence="2" key="1">
    <citation type="submission" date="2022-10" db="EMBL/GenBank/DDBJ databases">
        <authorList>
            <person name="Koch H."/>
        </authorList>
    </citation>
    <scope>NUCLEOTIDE SEQUENCE</scope>
    <source>
        <strain evidence="2">DNF</strain>
    </source>
</reference>
<dbReference type="EMBL" id="OX365700">
    <property type="protein sequence ID" value="CAI4031499.1"/>
    <property type="molecule type" value="Genomic_DNA"/>
</dbReference>
<keyword evidence="3" id="KW-1185">Reference proteome</keyword>
<sequence>MDEREDHPAGRQGGRDSSQAGGPPVEEWRSRLDRFRTLLAELRAKVLRAAAPKRPDLTRRIQELENRIEALQRRLDGAR</sequence>
<dbReference type="RefSeq" id="WP_289268410.1">
    <property type="nucleotide sequence ID" value="NZ_OX365700.1"/>
</dbReference>
<feature type="region of interest" description="Disordered" evidence="1">
    <location>
        <begin position="1"/>
        <end position="28"/>
    </location>
</feature>
<dbReference type="KEGG" id="nti:DNFV4_01920"/>
<evidence type="ECO:0000313" key="2">
    <source>
        <dbReference type="EMBL" id="CAI4031499.1"/>
    </source>
</evidence>